<dbReference type="InterPro" id="IPR007145">
    <property type="entry name" value="MAP65_Ase1_PRC1"/>
</dbReference>
<dbReference type="VEuPathDB" id="VectorBase:AALB007085"/>
<keyword evidence="4" id="KW-1185">Reference proteome</keyword>
<dbReference type="EnsemblMetazoa" id="AALB007085-RA">
    <property type="protein sequence ID" value="AALB007085-PA"/>
    <property type="gene ID" value="AALB007085"/>
</dbReference>
<organism evidence="3 4">
    <name type="scientific">Anopheles albimanus</name>
    <name type="common">New world malaria mosquito</name>
    <dbReference type="NCBI Taxonomy" id="7167"/>
    <lineage>
        <taxon>Eukaryota</taxon>
        <taxon>Metazoa</taxon>
        <taxon>Ecdysozoa</taxon>
        <taxon>Arthropoda</taxon>
        <taxon>Hexapoda</taxon>
        <taxon>Insecta</taxon>
        <taxon>Pterygota</taxon>
        <taxon>Neoptera</taxon>
        <taxon>Endopterygota</taxon>
        <taxon>Diptera</taxon>
        <taxon>Nematocera</taxon>
        <taxon>Culicoidea</taxon>
        <taxon>Culicidae</taxon>
        <taxon>Anophelinae</taxon>
        <taxon>Anopheles</taxon>
    </lineage>
</organism>
<evidence type="ECO:0000313" key="3">
    <source>
        <dbReference type="EnsemblMetazoa" id="AALB007085-PA"/>
    </source>
</evidence>
<reference evidence="3" key="2">
    <citation type="submission" date="2022-08" db="UniProtKB">
        <authorList>
            <consortium name="EnsemblMetazoa"/>
        </authorList>
    </citation>
    <scope>IDENTIFICATION</scope>
    <source>
        <strain evidence="3">STECLA/ALBI9_A</strain>
    </source>
</reference>
<dbReference type="GO" id="GO:0005737">
    <property type="term" value="C:cytoplasm"/>
    <property type="evidence" value="ECO:0007669"/>
    <property type="project" value="TreeGrafter"/>
</dbReference>
<dbReference type="GO" id="GO:1990023">
    <property type="term" value="C:mitotic spindle midzone"/>
    <property type="evidence" value="ECO:0007669"/>
    <property type="project" value="TreeGrafter"/>
</dbReference>
<dbReference type="Proteomes" id="UP000069272">
    <property type="component" value="Chromosome 3R"/>
</dbReference>
<feature type="region of interest" description="Disordered" evidence="2">
    <location>
        <begin position="508"/>
        <end position="531"/>
    </location>
</feature>
<dbReference type="OrthoDB" id="642895at2759"/>
<dbReference type="PANTHER" id="PTHR19321">
    <property type="entry name" value="PROTEIN REGULATOR OF CYTOKINESIS 1 PRC1-RELATED"/>
    <property type="match status" value="1"/>
</dbReference>
<feature type="region of interest" description="Disordered" evidence="2">
    <location>
        <begin position="601"/>
        <end position="628"/>
    </location>
</feature>
<name>A0A182FKM9_ANOAL</name>
<dbReference type="Pfam" id="PF03999">
    <property type="entry name" value="MAP65_ASE1"/>
    <property type="match status" value="1"/>
</dbReference>
<feature type="compositionally biased region" description="Polar residues" evidence="2">
    <location>
        <begin position="560"/>
        <end position="571"/>
    </location>
</feature>
<sequence>MNKSAVTKLGENGDQQVLSKMQAVCTENYNRMEQLWSTMFDRQICGDYMNRLPDHMMAFFDEVYDESYQRKRRIEEEIIKLRKESHDLRRLLNEQPDPVLHLDAGENEKLPLLTLQTKLDNSLEQMRARLRERLVVIDDYILEAETLCEELGEEPRLLQKDPLPTEQELTAYRSYIDGLIAEKLERLGEITTLRREIKAYMADLEIQPQTEHEQLLLNARNFPPTNRHMQGLRELRDDTANQYRELQRLIDEKHVQLARMWEHLDIDPAIVRKFQKITKYTQSNFDKLYAEYNRCETLRRENMKTIVERTRSEIAEWWDRCLKSEDERARFTTFRTHIYNEDTLTLHEMELEDLKEYYRTNEHIFKLIAERQEMWDRMLALESKSSDPSRYNNRGGKLLEEEKERRRIGTKLPKVEQKLREACFEYESKNGRPFMIYGRSLQETMQEQWQRREDTKQQISSARKKANGIVGGLGTPGRFGGADTLMLTRTGGGGCSATVSLLSANRSRMMGSSRKVPVTPLASASKQGTAGSLMKRKLATTPTNMMHAKRSLLRQLNSPALSATNRSNSKTLVPKAAGGAPARKLPVVKVYDTKVAGSVVQKRRSLRKSQGKRRSGVHRQQQQHTLPSLVISSAEGTMLQDSVCYENFENFLGNNVPNRSSVVAAVHRNKHTNGQPPAAGVAACDDLGLANLSEEEENQDPVASSTAHGISITRSQRNVLQNSISTRTRNASMRLMPAPKNCPTTF</sequence>
<dbReference type="STRING" id="7167.A0A182FKM9"/>
<dbReference type="PANTHER" id="PTHR19321:SF41">
    <property type="entry name" value="FASCETTO-RELATED"/>
    <property type="match status" value="1"/>
</dbReference>
<dbReference type="Gene3D" id="1.20.58.1520">
    <property type="match status" value="1"/>
</dbReference>
<keyword evidence="1" id="KW-0175">Coiled coil</keyword>
<proteinExistence type="predicted"/>
<dbReference type="VEuPathDB" id="VectorBase:AALB20_031662"/>
<feature type="region of interest" description="Disordered" evidence="2">
    <location>
        <begin position="560"/>
        <end position="579"/>
    </location>
</feature>
<dbReference type="GO" id="GO:0008017">
    <property type="term" value="F:microtubule binding"/>
    <property type="evidence" value="ECO:0007669"/>
    <property type="project" value="InterPro"/>
</dbReference>
<dbReference type="GeneID" id="118464881"/>
<evidence type="ECO:0008006" key="5">
    <source>
        <dbReference type="Google" id="ProtNLM"/>
    </source>
</evidence>
<evidence type="ECO:0000313" key="4">
    <source>
        <dbReference type="Proteomes" id="UP000069272"/>
    </source>
</evidence>
<feature type="compositionally biased region" description="Polar residues" evidence="2">
    <location>
        <begin position="618"/>
        <end position="628"/>
    </location>
</feature>
<accession>A0A182FKM9</accession>
<protein>
    <recommendedName>
        <fullName evidence="5">Protein regulator of cytokinesis 1 prc1</fullName>
    </recommendedName>
</protein>
<feature type="coiled-coil region" evidence="1">
    <location>
        <begin position="64"/>
        <end position="94"/>
    </location>
</feature>
<evidence type="ECO:0000256" key="2">
    <source>
        <dbReference type="SAM" id="MobiDB-lite"/>
    </source>
</evidence>
<feature type="compositionally biased region" description="Basic residues" evidence="2">
    <location>
        <begin position="601"/>
        <end position="617"/>
    </location>
</feature>
<dbReference type="GO" id="GO:0051256">
    <property type="term" value="P:mitotic spindle midzone assembly"/>
    <property type="evidence" value="ECO:0007669"/>
    <property type="project" value="TreeGrafter"/>
</dbReference>
<dbReference type="AlphaFoldDB" id="A0A182FKM9"/>
<dbReference type="KEGG" id="aali:118464881"/>
<dbReference type="RefSeq" id="XP_035788517.1">
    <property type="nucleotide sequence ID" value="XM_035932624.1"/>
</dbReference>
<reference evidence="3 4" key="1">
    <citation type="journal article" date="2017" name="G3 (Bethesda)">
        <title>The Physical Genome Mapping of Anopheles albimanus Corrected Scaffold Misassemblies and Identified Interarm Rearrangements in Genus Anopheles.</title>
        <authorList>
            <person name="Artemov G.N."/>
            <person name="Peery A.N."/>
            <person name="Jiang X."/>
            <person name="Tu Z."/>
            <person name="Stegniy V.N."/>
            <person name="Sharakhova M.V."/>
            <person name="Sharakhov I.V."/>
        </authorList>
    </citation>
    <scope>NUCLEOTIDE SEQUENCE [LARGE SCALE GENOMIC DNA]</scope>
    <source>
        <strain evidence="3 4">ALBI9_A</strain>
    </source>
</reference>
<evidence type="ECO:0000256" key="1">
    <source>
        <dbReference type="SAM" id="Coils"/>
    </source>
</evidence>